<evidence type="ECO:0000256" key="6">
    <source>
        <dbReference type="ARBA" id="ARBA00022989"/>
    </source>
</evidence>
<name>A0AAV3ACL0_PYXAD</name>
<keyword evidence="12" id="KW-1185">Reference proteome</keyword>
<evidence type="ECO:0000313" key="12">
    <source>
        <dbReference type="Proteomes" id="UP001181693"/>
    </source>
</evidence>
<evidence type="ECO:0000256" key="4">
    <source>
        <dbReference type="ARBA" id="ARBA00022692"/>
    </source>
</evidence>
<accession>A0AAV3ACL0</accession>
<dbReference type="GO" id="GO:0004930">
    <property type="term" value="F:G protein-coupled receptor activity"/>
    <property type="evidence" value="ECO:0007669"/>
    <property type="project" value="InterPro"/>
</dbReference>
<dbReference type="InterPro" id="IPR017452">
    <property type="entry name" value="GPCR_Rhodpsn_7TM"/>
</dbReference>
<keyword evidence="7 9" id="KW-0472">Membrane</keyword>
<keyword evidence="3" id="KW-0716">Sensory transduction</keyword>
<protein>
    <recommendedName>
        <fullName evidence="10">G-protein coupled receptors family 1 profile domain-containing protein</fullName>
    </recommendedName>
</protein>
<feature type="transmembrane region" description="Helical" evidence="9">
    <location>
        <begin position="6"/>
        <end position="27"/>
    </location>
</feature>
<dbReference type="PANTHER" id="PTHR26453">
    <property type="entry name" value="OLFACTORY RECEPTOR"/>
    <property type="match status" value="1"/>
</dbReference>
<dbReference type="GO" id="GO:0004984">
    <property type="term" value="F:olfactory receptor activity"/>
    <property type="evidence" value="ECO:0007669"/>
    <property type="project" value="InterPro"/>
</dbReference>
<feature type="transmembrane region" description="Helical" evidence="9">
    <location>
        <begin position="213"/>
        <end position="236"/>
    </location>
</feature>
<evidence type="ECO:0000256" key="1">
    <source>
        <dbReference type="ARBA" id="ARBA00004651"/>
    </source>
</evidence>
<dbReference type="Pfam" id="PF13853">
    <property type="entry name" value="7tm_4"/>
    <property type="match status" value="1"/>
</dbReference>
<dbReference type="SUPFAM" id="SSF81321">
    <property type="entry name" value="Family A G protein-coupled receptor-like"/>
    <property type="match status" value="1"/>
</dbReference>
<evidence type="ECO:0000256" key="9">
    <source>
        <dbReference type="SAM" id="Phobius"/>
    </source>
</evidence>
<feature type="transmembrane region" description="Helical" evidence="9">
    <location>
        <begin position="119"/>
        <end position="146"/>
    </location>
</feature>
<evidence type="ECO:0000259" key="10">
    <source>
        <dbReference type="PROSITE" id="PS50262"/>
    </source>
</evidence>
<keyword evidence="8" id="KW-0807">Transducer</keyword>
<feature type="transmembrane region" description="Helical" evidence="9">
    <location>
        <begin position="39"/>
        <end position="65"/>
    </location>
</feature>
<dbReference type="InterPro" id="IPR000725">
    <property type="entry name" value="Olfact_rcpt"/>
</dbReference>
<feature type="domain" description="G-protein coupled receptors family 1 profile" evidence="10">
    <location>
        <begin position="19"/>
        <end position="266"/>
    </location>
</feature>
<feature type="transmembrane region" description="Helical" evidence="9">
    <location>
        <begin position="248"/>
        <end position="266"/>
    </location>
</feature>
<dbReference type="PROSITE" id="PS50262">
    <property type="entry name" value="G_PROTEIN_RECEP_F1_2"/>
    <property type="match status" value="1"/>
</dbReference>
<dbReference type="PRINTS" id="PR00245">
    <property type="entry name" value="OLFACTORYR"/>
</dbReference>
<dbReference type="GO" id="GO:0005886">
    <property type="term" value="C:plasma membrane"/>
    <property type="evidence" value="ECO:0007669"/>
    <property type="project" value="UniProtKB-SubCell"/>
</dbReference>
<reference evidence="11" key="1">
    <citation type="thesis" date="2020" institute="ProQuest LLC" country="789 East Eisenhower Parkway, Ann Arbor, MI, USA">
        <title>Comparative Genomics and Chromosome Evolution.</title>
        <authorList>
            <person name="Mudd A.B."/>
        </authorList>
    </citation>
    <scope>NUCLEOTIDE SEQUENCE</scope>
    <source>
        <strain evidence="11">1538</strain>
        <tissue evidence="11">Blood</tissue>
    </source>
</reference>
<proteinExistence type="predicted"/>
<sequence length="284" mass="32069">MNFVLFSIFLIIYILTLISNVLIMMIVKMNTGLHTPMYVFIASLSLLENCYVTVTTPNMLSIFLVKCKTISFGGCMTQLYVFFSLGISECILLTVMAGDRYLAICNPLRYSSLITRRTCLHLVILSFLGGFLASVLTVTFVAILPYCGSNSINYFFCDYPALVTLACTESSTRKRMFFTLPWYVVLTCCLLIMASYICIIFTIKASKSYQTKAFSTCLSHLTVVLIFYGSVIFIYVRPKANYDLNKDKVISVVYSVVTPLLNPMIYSLRNKEFQKAVVNFVLGK</sequence>
<comment type="subcellular location">
    <subcellularLocation>
        <location evidence="1">Cell membrane</location>
        <topology evidence="1">Multi-pass membrane protein</topology>
    </subcellularLocation>
</comment>
<keyword evidence="5" id="KW-0552">Olfaction</keyword>
<gene>
    <name evidence="11" type="ORF">GDO54_013754</name>
</gene>
<evidence type="ECO:0000256" key="3">
    <source>
        <dbReference type="ARBA" id="ARBA00022606"/>
    </source>
</evidence>
<dbReference type="CDD" id="cd13954">
    <property type="entry name" value="7tmA_OR"/>
    <property type="match status" value="1"/>
</dbReference>
<keyword evidence="2" id="KW-1003">Cell membrane</keyword>
<evidence type="ECO:0000256" key="7">
    <source>
        <dbReference type="ARBA" id="ARBA00023136"/>
    </source>
</evidence>
<dbReference type="AlphaFoldDB" id="A0AAV3ACL0"/>
<dbReference type="EMBL" id="DYDO01000006">
    <property type="protein sequence ID" value="DBA22745.1"/>
    <property type="molecule type" value="Genomic_DNA"/>
</dbReference>
<comment type="caution">
    <text evidence="11">The sequence shown here is derived from an EMBL/GenBank/DDBJ whole genome shotgun (WGS) entry which is preliminary data.</text>
</comment>
<dbReference type="InterPro" id="IPR000276">
    <property type="entry name" value="GPCR_Rhodpsn"/>
</dbReference>
<keyword evidence="4 9" id="KW-0812">Transmembrane</keyword>
<organism evidence="11 12">
    <name type="scientific">Pyxicephalus adspersus</name>
    <name type="common">African bullfrog</name>
    <dbReference type="NCBI Taxonomy" id="30357"/>
    <lineage>
        <taxon>Eukaryota</taxon>
        <taxon>Metazoa</taxon>
        <taxon>Chordata</taxon>
        <taxon>Craniata</taxon>
        <taxon>Vertebrata</taxon>
        <taxon>Euteleostomi</taxon>
        <taxon>Amphibia</taxon>
        <taxon>Batrachia</taxon>
        <taxon>Anura</taxon>
        <taxon>Neobatrachia</taxon>
        <taxon>Ranoidea</taxon>
        <taxon>Pyxicephalidae</taxon>
        <taxon>Pyxicephalinae</taxon>
        <taxon>Pyxicephalus</taxon>
    </lineage>
</organism>
<evidence type="ECO:0000313" key="11">
    <source>
        <dbReference type="EMBL" id="DBA22745.1"/>
    </source>
</evidence>
<dbReference type="Proteomes" id="UP001181693">
    <property type="component" value="Unassembled WGS sequence"/>
</dbReference>
<feature type="transmembrane region" description="Helical" evidence="9">
    <location>
        <begin position="180"/>
        <end position="201"/>
    </location>
</feature>
<evidence type="ECO:0000256" key="2">
    <source>
        <dbReference type="ARBA" id="ARBA00022475"/>
    </source>
</evidence>
<evidence type="ECO:0000256" key="5">
    <source>
        <dbReference type="ARBA" id="ARBA00022725"/>
    </source>
</evidence>
<feature type="transmembrane region" description="Helical" evidence="9">
    <location>
        <begin position="77"/>
        <end position="98"/>
    </location>
</feature>
<dbReference type="Gene3D" id="1.20.1070.10">
    <property type="entry name" value="Rhodopsin 7-helix transmembrane proteins"/>
    <property type="match status" value="1"/>
</dbReference>
<evidence type="ECO:0000256" key="8">
    <source>
        <dbReference type="ARBA" id="ARBA00023224"/>
    </source>
</evidence>
<dbReference type="PRINTS" id="PR00237">
    <property type="entry name" value="GPCRRHODOPSN"/>
</dbReference>
<keyword evidence="6 9" id="KW-1133">Transmembrane helix</keyword>
<dbReference type="FunFam" id="1.20.1070.10:FF:000001">
    <property type="entry name" value="Olfactory receptor"/>
    <property type="match status" value="1"/>
</dbReference>